<dbReference type="InterPro" id="IPR006027">
    <property type="entry name" value="NusB_RsmB_TIM44"/>
</dbReference>
<evidence type="ECO:0000313" key="12">
    <source>
        <dbReference type="Proteomes" id="UP000285258"/>
    </source>
</evidence>
<reference evidence="11" key="2">
    <citation type="journal article" date="2019" name="Int. J. Syst. Evol. Microbiol.">
        <title>Gordonibacter faecihominis is a later heterotypic synonym of Gordonibacter urolithinfaciens.</title>
        <authorList>
            <person name="Danylec N."/>
            <person name="Stoll D.A."/>
            <person name="Huch M."/>
        </authorList>
    </citation>
    <scope>NUCLEOTIDE SEQUENCE</scope>
    <source>
        <strain evidence="11">DSM 27213</strain>
    </source>
</reference>
<feature type="domain" description="NusB/RsmB/TIM44" evidence="8">
    <location>
        <begin position="10"/>
        <end position="135"/>
    </location>
</feature>
<keyword evidence="3 6" id="KW-0694">RNA-binding</keyword>
<evidence type="ECO:0000256" key="6">
    <source>
        <dbReference type="HAMAP-Rule" id="MF_00073"/>
    </source>
</evidence>
<comment type="function">
    <text evidence="6">Involved in transcription antitermination. Required for transcription of ribosomal RNA (rRNA) genes. Binds specifically to the boxA antiterminator sequence of the ribosomal RNA (rrn) operons.</text>
</comment>
<dbReference type="NCBIfam" id="TIGR01951">
    <property type="entry name" value="nusB"/>
    <property type="match status" value="1"/>
</dbReference>
<reference evidence="10 14" key="5">
    <citation type="submission" date="2019-11" db="EMBL/GenBank/DDBJ databases">
        <title>Whole genome shotgun sequencing (WGS) data from Adlercreutzia equolifaciens ResAG-91, Eggerthella lenta MRI-F36, MRI-F37, MRI-F40, ResAG-49, ResAG-88, ResAG-121, ResAG-145, and Gordonibacter sp. ResAG-5, ResAG-26, ResAG-43, ResAG-50, ResAG-59.</title>
        <authorList>
            <person name="Stoll D.A."/>
            <person name="Danylec N."/>
            <person name="Franz C.M.A.P."/>
            <person name="Huch M."/>
        </authorList>
    </citation>
    <scope>NUCLEOTIDE SEQUENCE [LARGE SCALE GENOMIC DNA]</scope>
    <source>
        <strain evidence="10 14">ResAG-59</strain>
    </source>
</reference>
<keyword evidence="4 6" id="KW-0805">Transcription regulation</keyword>
<proteinExistence type="inferred from homology"/>
<evidence type="ECO:0000259" key="8">
    <source>
        <dbReference type="Pfam" id="PF01029"/>
    </source>
</evidence>
<dbReference type="InterPro" id="IPR011605">
    <property type="entry name" value="NusB_fam"/>
</dbReference>
<keyword evidence="14" id="KW-1185">Reference proteome</keyword>
<dbReference type="EMBL" id="QIBW01000006">
    <property type="protein sequence ID" value="ROT90190.1"/>
    <property type="molecule type" value="Genomic_DNA"/>
</dbReference>
<dbReference type="EMBL" id="WPOC01000032">
    <property type="protein sequence ID" value="MVN16468.1"/>
    <property type="molecule type" value="Genomic_DNA"/>
</dbReference>
<dbReference type="SUPFAM" id="SSF48013">
    <property type="entry name" value="NusB-like"/>
    <property type="match status" value="1"/>
</dbReference>
<dbReference type="PANTHER" id="PTHR11078">
    <property type="entry name" value="N UTILIZATION SUBSTANCE PROTEIN B-RELATED"/>
    <property type="match status" value="1"/>
</dbReference>
<dbReference type="PANTHER" id="PTHR11078:SF3">
    <property type="entry name" value="ANTITERMINATION NUSB DOMAIN-CONTAINING PROTEIN"/>
    <property type="match status" value="1"/>
</dbReference>
<dbReference type="RefSeq" id="WP_087191416.1">
    <property type="nucleotide sequence ID" value="NZ_BAABZN010000001.1"/>
</dbReference>
<dbReference type="GeneID" id="97353022"/>
<evidence type="ECO:0000256" key="7">
    <source>
        <dbReference type="SAM" id="MobiDB-lite"/>
    </source>
</evidence>
<evidence type="ECO:0000313" key="10">
    <source>
        <dbReference type="EMBL" id="MVN16468.1"/>
    </source>
</evidence>
<dbReference type="CDD" id="cd00619">
    <property type="entry name" value="Terminator_NusB"/>
    <property type="match status" value="1"/>
</dbReference>
<evidence type="ECO:0000256" key="5">
    <source>
        <dbReference type="ARBA" id="ARBA00023163"/>
    </source>
</evidence>
<keyword evidence="2 6" id="KW-0889">Transcription antitermination</keyword>
<comment type="similarity">
    <text evidence="1 6">Belongs to the NusB family.</text>
</comment>
<dbReference type="Proteomes" id="UP000285258">
    <property type="component" value="Unassembled WGS sequence"/>
</dbReference>
<evidence type="ECO:0000256" key="4">
    <source>
        <dbReference type="ARBA" id="ARBA00023015"/>
    </source>
</evidence>
<feature type="region of interest" description="Disordered" evidence="7">
    <location>
        <begin position="144"/>
        <end position="167"/>
    </location>
</feature>
<protein>
    <recommendedName>
        <fullName evidence="6">Transcription antitermination protein NusB</fullName>
    </recommendedName>
    <alternativeName>
        <fullName evidence="6">Antitermination factor NusB</fullName>
    </alternativeName>
</protein>
<evidence type="ECO:0000256" key="3">
    <source>
        <dbReference type="ARBA" id="ARBA00022884"/>
    </source>
</evidence>
<keyword evidence="5 6" id="KW-0804">Transcription</keyword>
<reference evidence="9 13" key="4">
    <citation type="journal article" date="2019" name="Nat. Med.">
        <title>A library of human gut bacterial isolates paired with longitudinal multiomics data enables mechanistic microbiome research.</title>
        <authorList>
            <person name="Poyet M."/>
            <person name="Groussin M."/>
            <person name="Gibbons S.M."/>
            <person name="Avila-Pacheco J."/>
            <person name="Jiang X."/>
            <person name="Kearney S.M."/>
            <person name="Perrotta A.R."/>
            <person name="Berdy B."/>
            <person name="Zhao S."/>
            <person name="Lieberman T.D."/>
            <person name="Swanson P.K."/>
            <person name="Smith M."/>
            <person name="Roesemann S."/>
            <person name="Alexander J.E."/>
            <person name="Rich S.A."/>
            <person name="Livny J."/>
            <person name="Vlamakis H."/>
            <person name="Clish C."/>
            <person name="Bullock K."/>
            <person name="Deik A."/>
            <person name="Scott J."/>
            <person name="Pierce K.A."/>
            <person name="Xavier R.J."/>
            <person name="Alm E.J."/>
        </authorList>
    </citation>
    <scope>NUCLEOTIDE SEQUENCE [LARGE SCALE GENOMIC DNA]</scope>
    <source>
        <strain evidence="9 13">BIOML-A1</strain>
    </source>
</reference>
<reference evidence="11" key="3">
    <citation type="journal article" date="2019" name="Microbiol. Resour. Announc.">
        <title>Draft Genome Sequences of Type Strains of Gordonibacter faecihominis, Paraeggerthella hongkongensis, Parvibacter caecicola,Slackia equolifaciens, Slackia faecicanis, and Slackia isoflavoniconvertens.</title>
        <authorList>
            <person name="Danylec N."/>
            <person name="Stoll D.A."/>
            <person name="Dotsch A."/>
            <person name="Huch M."/>
        </authorList>
    </citation>
    <scope>NUCLEOTIDE SEQUENCE</scope>
    <source>
        <strain evidence="11">DSM 27213</strain>
    </source>
</reference>
<comment type="caution">
    <text evidence="10">The sequence shown here is derived from an EMBL/GenBank/DDBJ whole genome shotgun (WGS) entry which is preliminary data.</text>
</comment>
<dbReference type="GO" id="GO:0031564">
    <property type="term" value="P:transcription antitermination"/>
    <property type="evidence" value="ECO:0007669"/>
    <property type="project" value="UniProtKB-KW"/>
</dbReference>
<dbReference type="AlphaFoldDB" id="A0A1Y4G0Y8"/>
<dbReference type="GO" id="GO:0006353">
    <property type="term" value="P:DNA-templated transcription termination"/>
    <property type="evidence" value="ECO:0007669"/>
    <property type="project" value="UniProtKB-UniRule"/>
</dbReference>
<dbReference type="EMBL" id="WKZA01000015">
    <property type="protein sequence ID" value="MSA94430.1"/>
    <property type="molecule type" value="Genomic_DNA"/>
</dbReference>
<dbReference type="Gene3D" id="1.10.940.10">
    <property type="entry name" value="NusB-like"/>
    <property type="match status" value="1"/>
</dbReference>
<gene>
    <name evidence="6 10" type="primary">nusB</name>
    <name evidence="11" type="ORF">DMP12_06525</name>
    <name evidence="9" type="ORF">GKG38_05040</name>
    <name evidence="10" type="ORF">GO738_14150</name>
</gene>
<reference evidence="12" key="1">
    <citation type="submission" date="2018-05" db="EMBL/GenBank/DDBJ databases">
        <title>Genome Sequencing of selected type strains of the family Eggerthellaceae.</title>
        <authorList>
            <person name="Danylec N."/>
            <person name="Stoll D.A."/>
            <person name="Doetsch A."/>
            <person name="Huch M."/>
        </authorList>
    </citation>
    <scope>NUCLEOTIDE SEQUENCE [LARGE SCALE GENOMIC DNA]</scope>
    <source>
        <strain evidence="12">DSM 27213</strain>
    </source>
</reference>
<dbReference type="Proteomes" id="UP000468327">
    <property type="component" value="Unassembled WGS sequence"/>
</dbReference>
<evidence type="ECO:0000256" key="1">
    <source>
        <dbReference type="ARBA" id="ARBA00005952"/>
    </source>
</evidence>
<evidence type="ECO:0000313" key="14">
    <source>
        <dbReference type="Proteomes" id="UP000468327"/>
    </source>
</evidence>
<accession>A0A1Y4G0Y8</accession>
<dbReference type="Proteomes" id="UP000462865">
    <property type="component" value="Unassembled WGS sequence"/>
</dbReference>
<dbReference type="HAMAP" id="MF_00073">
    <property type="entry name" value="NusB"/>
    <property type="match status" value="1"/>
</dbReference>
<dbReference type="Pfam" id="PF01029">
    <property type="entry name" value="NusB"/>
    <property type="match status" value="1"/>
</dbReference>
<sequence length="167" mass="18122">MAAKRHERTRARRSALALLYTSEITDEGATKIAEEGRYLAEDGPLPDYATALVRGVEAHRMAIDKHLAATSENWALARMPIVDRSILRLATYEMMYVDDVPTSVTINEAVELAKDFGGEDESPRFVNGVLGRIAKILDEEKAEEKAASASAAAREGELPEGAPSHGA</sequence>
<evidence type="ECO:0000313" key="9">
    <source>
        <dbReference type="EMBL" id="MSA94430.1"/>
    </source>
</evidence>
<evidence type="ECO:0000313" key="11">
    <source>
        <dbReference type="EMBL" id="ROT90190.1"/>
    </source>
</evidence>
<dbReference type="InterPro" id="IPR035926">
    <property type="entry name" value="NusB-like_sf"/>
</dbReference>
<evidence type="ECO:0000313" key="13">
    <source>
        <dbReference type="Proteomes" id="UP000462865"/>
    </source>
</evidence>
<dbReference type="GO" id="GO:0003723">
    <property type="term" value="F:RNA binding"/>
    <property type="evidence" value="ECO:0007669"/>
    <property type="project" value="UniProtKB-UniRule"/>
</dbReference>
<organism evidence="10 14">
    <name type="scientific">Gordonibacter urolithinfaciens</name>
    <dbReference type="NCBI Taxonomy" id="1335613"/>
    <lineage>
        <taxon>Bacteria</taxon>
        <taxon>Bacillati</taxon>
        <taxon>Actinomycetota</taxon>
        <taxon>Coriobacteriia</taxon>
        <taxon>Eggerthellales</taxon>
        <taxon>Eggerthellaceae</taxon>
        <taxon>Gordonibacter</taxon>
    </lineage>
</organism>
<evidence type="ECO:0000256" key="2">
    <source>
        <dbReference type="ARBA" id="ARBA00022814"/>
    </source>
</evidence>
<name>A0A1Y4G0Y8_9ACTN</name>
<dbReference type="GO" id="GO:0005829">
    <property type="term" value="C:cytosol"/>
    <property type="evidence" value="ECO:0007669"/>
    <property type="project" value="TreeGrafter"/>
</dbReference>